<dbReference type="InterPro" id="IPR024326">
    <property type="entry name" value="RRP7_C"/>
</dbReference>
<dbReference type="CDD" id="cd12293">
    <property type="entry name" value="dRRM_Rrp7p"/>
    <property type="match status" value="1"/>
</dbReference>
<dbReference type="GO" id="GO:0034456">
    <property type="term" value="C:UTP-C complex"/>
    <property type="evidence" value="ECO:0007669"/>
    <property type="project" value="TreeGrafter"/>
</dbReference>
<gene>
    <name evidence="5" type="ORF">BP5553_03310</name>
</gene>
<sequence length="315" mass="35491">MISTIKDYTILPLILPQTPSFPVQATHTLYLRPHAPKIPTEADERSLFLVNIPIDTTPTHLRAVFASVLGGAGRVEDVFIEGEKGVQQSSTLAIAPPNAGGSRKRKRGNDEDDADASEYPLPDLWDRTLHRSGSTAVVVLVDNKSVEAVLKSIRKLHKSGKQGRFPVWGAGLEDKLAALGSARYEAHHALRYPDPTSLQANVDAFMTAFNAREESKRREDARKRSGPDEEGFVTVTRGGRAGPARRGEAEEKRKEMEEREEKKRREMETGGFYRFQVRERRKKEQGELVRRFEEDKRRVEKLREGKGKRGLRPES</sequence>
<proteinExistence type="inferred from homology"/>
<dbReference type="RefSeq" id="XP_031871626.1">
    <property type="nucleotide sequence ID" value="XM_032011933.1"/>
</dbReference>
<evidence type="ECO:0008006" key="7">
    <source>
        <dbReference type="Google" id="ProtNLM"/>
    </source>
</evidence>
<evidence type="ECO:0000313" key="6">
    <source>
        <dbReference type="Proteomes" id="UP000254866"/>
    </source>
</evidence>
<evidence type="ECO:0000259" key="3">
    <source>
        <dbReference type="Pfam" id="PF12923"/>
    </source>
</evidence>
<dbReference type="Gene3D" id="6.10.250.1770">
    <property type="match status" value="1"/>
</dbReference>
<dbReference type="Proteomes" id="UP000254866">
    <property type="component" value="Unassembled WGS sequence"/>
</dbReference>
<feature type="region of interest" description="Disordered" evidence="2">
    <location>
        <begin position="90"/>
        <end position="120"/>
    </location>
</feature>
<feature type="region of interest" description="Disordered" evidence="2">
    <location>
        <begin position="212"/>
        <end position="315"/>
    </location>
</feature>
<dbReference type="GO" id="GO:0006364">
    <property type="term" value="P:rRNA processing"/>
    <property type="evidence" value="ECO:0007669"/>
    <property type="project" value="TreeGrafter"/>
</dbReference>
<dbReference type="InterPro" id="IPR040446">
    <property type="entry name" value="RRP7"/>
</dbReference>
<feature type="compositionally biased region" description="Basic and acidic residues" evidence="2">
    <location>
        <begin position="245"/>
        <end position="268"/>
    </location>
</feature>
<reference evidence="5 6" key="1">
    <citation type="journal article" date="2018" name="IMA Fungus">
        <title>IMA Genome-F 9: Draft genome sequence of Annulohypoxylon stygium, Aspergillus mulundensis, Berkeleyomyces basicola (syn. Thielaviopsis basicola), Ceratocystis smalleyi, two Cercospora beticola strains, Coleophoma cylindrospora, Fusarium fracticaudum, Phialophora cf. hyalina, and Morchella septimelata.</title>
        <authorList>
            <person name="Wingfield B.D."/>
            <person name="Bills G.F."/>
            <person name="Dong Y."/>
            <person name="Huang W."/>
            <person name="Nel W.J."/>
            <person name="Swalarsk-Parry B.S."/>
            <person name="Vaghefi N."/>
            <person name="Wilken P.M."/>
            <person name="An Z."/>
            <person name="de Beer Z.W."/>
            <person name="De Vos L."/>
            <person name="Chen L."/>
            <person name="Duong T.A."/>
            <person name="Gao Y."/>
            <person name="Hammerbacher A."/>
            <person name="Kikkert J.R."/>
            <person name="Li Y."/>
            <person name="Li H."/>
            <person name="Li K."/>
            <person name="Li Q."/>
            <person name="Liu X."/>
            <person name="Ma X."/>
            <person name="Naidoo K."/>
            <person name="Pethybridge S.J."/>
            <person name="Sun J."/>
            <person name="Steenkamp E.T."/>
            <person name="van der Nest M.A."/>
            <person name="van Wyk S."/>
            <person name="Wingfield M.J."/>
            <person name="Xiong C."/>
            <person name="Yue Q."/>
            <person name="Zhang X."/>
        </authorList>
    </citation>
    <scope>NUCLEOTIDE SEQUENCE [LARGE SCALE GENOMIC DNA]</scope>
    <source>
        <strain evidence="5 6">BP 5553</strain>
    </source>
</reference>
<evidence type="ECO:0000256" key="2">
    <source>
        <dbReference type="SAM" id="MobiDB-lite"/>
    </source>
</evidence>
<dbReference type="PANTHER" id="PTHR13191:SF0">
    <property type="entry name" value="RIBOSOMAL RNA-PROCESSING PROTEIN 7 HOMOLOG A-RELATED"/>
    <property type="match status" value="1"/>
</dbReference>
<protein>
    <recommendedName>
        <fullName evidence="7">Ribosomal RNA-processing protein 7</fullName>
    </recommendedName>
</protein>
<accession>A0A370TTY2</accession>
<dbReference type="EMBL" id="NPIC01000002">
    <property type="protein sequence ID" value="RDL38970.1"/>
    <property type="molecule type" value="Genomic_DNA"/>
</dbReference>
<feature type="domain" description="Ribosomal RNA-processing protein 7 C-terminal" evidence="3">
    <location>
        <begin position="191"/>
        <end position="306"/>
    </location>
</feature>
<organism evidence="5 6">
    <name type="scientific">Venustampulla echinocandica</name>
    <dbReference type="NCBI Taxonomy" id="2656787"/>
    <lineage>
        <taxon>Eukaryota</taxon>
        <taxon>Fungi</taxon>
        <taxon>Dikarya</taxon>
        <taxon>Ascomycota</taxon>
        <taxon>Pezizomycotina</taxon>
        <taxon>Leotiomycetes</taxon>
        <taxon>Helotiales</taxon>
        <taxon>Pleuroascaceae</taxon>
        <taxon>Venustampulla</taxon>
    </lineage>
</organism>
<evidence type="ECO:0000313" key="5">
    <source>
        <dbReference type="EMBL" id="RDL38970.1"/>
    </source>
</evidence>
<feature type="compositionally biased region" description="Basic and acidic residues" evidence="2">
    <location>
        <begin position="276"/>
        <end position="315"/>
    </location>
</feature>
<dbReference type="CDD" id="cd12950">
    <property type="entry name" value="RRP7_Rrp7p"/>
    <property type="match status" value="1"/>
</dbReference>
<dbReference type="Pfam" id="PF17799">
    <property type="entry name" value="RRM_Rrp7"/>
    <property type="match status" value="1"/>
</dbReference>
<dbReference type="STRING" id="2656787.A0A370TTY2"/>
<dbReference type="OrthoDB" id="5390at2759"/>
<dbReference type="GO" id="GO:0032545">
    <property type="term" value="C:CURI complex"/>
    <property type="evidence" value="ECO:0007669"/>
    <property type="project" value="TreeGrafter"/>
</dbReference>
<dbReference type="GO" id="GO:0000028">
    <property type="term" value="P:ribosomal small subunit assembly"/>
    <property type="evidence" value="ECO:0007669"/>
    <property type="project" value="TreeGrafter"/>
</dbReference>
<dbReference type="AlphaFoldDB" id="A0A370TTY2"/>
<dbReference type="Pfam" id="PF12923">
    <property type="entry name" value="RRP7"/>
    <property type="match status" value="1"/>
</dbReference>
<comment type="similarity">
    <text evidence="1">Belongs to the RRP7 family.</text>
</comment>
<evidence type="ECO:0000259" key="4">
    <source>
        <dbReference type="Pfam" id="PF17799"/>
    </source>
</evidence>
<evidence type="ECO:0000256" key="1">
    <source>
        <dbReference type="ARBA" id="ARBA00006110"/>
    </source>
</evidence>
<comment type="caution">
    <text evidence="5">The sequence shown here is derived from an EMBL/GenBank/DDBJ whole genome shotgun (WGS) entry which is preliminary data.</text>
</comment>
<dbReference type="PANTHER" id="PTHR13191">
    <property type="entry name" value="RIBOSOMAL RNA PROCESSING PROTEIN 7-RELATED"/>
    <property type="match status" value="1"/>
</dbReference>
<keyword evidence="6" id="KW-1185">Reference proteome</keyword>
<dbReference type="InterPro" id="IPR040447">
    <property type="entry name" value="RRM_Rrp7"/>
</dbReference>
<feature type="domain" description="Rrp7 RRM-like N-terminal" evidence="4">
    <location>
        <begin position="5"/>
        <end position="187"/>
    </location>
</feature>
<name>A0A370TTY2_9HELO</name>
<dbReference type="GeneID" id="43596159"/>
<feature type="compositionally biased region" description="Basic and acidic residues" evidence="2">
    <location>
        <begin position="212"/>
        <end position="227"/>
    </location>
</feature>